<evidence type="ECO:0000256" key="2">
    <source>
        <dbReference type="SAM" id="MobiDB-lite"/>
    </source>
</evidence>
<dbReference type="Pfam" id="PF23276">
    <property type="entry name" value="TPR_24"/>
    <property type="match status" value="1"/>
</dbReference>
<proteinExistence type="predicted"/>
<feature type="domain" description="Pentatricopeptide repeat-containing protein-mitochondrial" evidence="3">
    <location>
        <begin position="368"/>
        <end position="503"/>
    </location>
</feature>
<evidence type="ECO:0000313" key="4">
    <source>
        <dbReference type="EMBL" id="EME32280.1"/>
    </source>
</evidence>
<dbReference type="KEGG" id="gsl:Gasu_06880"/>
<dbReference type="PANTHER" id="PTHR47447:SF17">
    <property type="entry name" value="OS12G0638900 PROTEIN"/>
    <property type="match status" value="1"/>
</dbReference>
<reference evidence="5" key="1">
    <citation type="journal article" date="2013" name="Science">
        <title>Gene transfer from bacteria and archaea facilitated evolution of an extremophilic eukaryote.</title>
        <authorList>
            <person name="Schonknecht G."/>
            <person name="Chen W.H."/>
            <person name="Ternes C.M."/>
            <person name="Barbier G.G."/>
            <person name="Shrestha R.P."/>
            <person name="Stanke M."/>
            <person name="Brautigam A."/>
            <person name="Baker B.J."/>
            <person name="Banfield J.F."/>
            <person name="Garavito R.M."/>
            <person name="Carr K."/>
            <person name="Wilkerson C."/>
            <person name="Rensing S.A."/>
            <person name="Gagneul D."/>
            <person name="Dickenson N.E."/>
            <person name="Oesterhelt C."/>
            <person name="Lercher M.J."/>
            <person name="Weber A.P."/>
        </authorList>
    </citation>
    <scope>NUCLEOTIDE SEQUENCE [LARGE SCALE GENOMIC DNA]</scope>
    <source>
        <strain evidence="5">074W</strain>
    </source>
</reference>
<dbReference type="AlphaFoldDB" id="M2X6Z6"/>
<protein>
    <submittedName>
        <fullName evidence="4">Pentatricopeptide (PPR) repeat-containing protein</fullName>
    </submittedName>
</protein>
<evidence type="ECO:0000259" key="3">
    <source>
        <dbReference type="Pfam" id="PF23276"/>
    </source>
</evidence>
<dbReference type="RefSeq" id="XP_005708800.1">
    <property type="nucleotide sequence ID" value="XM_005708743.1"/>
</dbReference>
<dbReference type="eggNOG" id="KOG4197">
    <property type="taxonomic scope" value="Eukaryota"/>
</dbReference>
<dbReference type="InterPro" id="IPR057027">
    <property type="entry name" value="TPR_mt"/>
</dbReference>
<dbReference type="EMBL" id="KB454487">
    <property type="protein sequence ID" value="EME32280.1"/>
    <property type="molecule type" value="Genomic_DNA"/>
</dbReference>
<keyword evidence="5" id="KW-1185">Reference proteome</keyword>
<dbReference type="GeneID" id="17090871"/>
<dbReference type="Gene3D" id="1.25.40.10">
    <property type="entry name" value="Tetratricopeptide repeat domain"/>
    <property type="match status" value="2"/>
</dbReference>
<evidence type="ECO:0000313" key="5">
    <source>
        <dbReference type="Proteomes" id="UP000030680"/>
    </source>
</evidence>
<dbReference type="PANTHER" id="PTHR47447">
    <property type="entry name" value="OS03G0856100 PROTEIN"/>
    <property type="match status" value="1"/>
</dbReference>
<dbReference type="Proteomes" id="UP000030680">
    <property type="component" value="Unassembled WGS sequence"/>
</dbReference>
<evidence type="ECO:0000256" key="1">
    <source>
        <dbReference type="ARBA" id="ARBA00022737"/>
    </source>
</evidence>
<feature type="compositionally biased region" description="Acidic residues" evidence="2">
    <location>
        <begin position="654"/>
        <end position="665"/>
    </location>
</feature>
<accession>M2X6Z6</accession>
<gene>
    <name evidence="4" type="ORF">Gasu_06880</name>
</gene>
<dbReference type="Gramene" id="EME32280">
    <property type="protein sequence ID" value="EME32280"/>
    <property type="gene ID" value="Gasu_06880"/>
</dbReference>
<organism evidence="4 5">
    <name type="scientific">Galdieria sulphuraria</name>
    <name type="common">Red alga</name>
    <dbReference type="NCBI Taxonomy" id="130081"/>
    <lineage>
        <taxon>Eukaryota</taxon>
        <taxon>Rhodophyta</taxon>
        <taxon>Bangiophyceae</taxon>
        <taxon>Galdieriales</taxon>
        <taxon>Galdieriaceae</taxon>
        <taxon>Galdieria</taxon>
    </lineage>
</organism>
<feature type="region of interest" description="Disordered" evidence="2">
    <location>
        <begin position="645"/>
        <end position="681"/>
    </location>
</feature>
<name>M2X6Z6_GALSU</name>
<dbReference type="OrthoDB" id="5052at2759"/>
<dbReference type="InterPro" id="IPR011990">
    <property type="entry name" value="TPR-like_helical_dom_sf"/>
</dbReference>
<keyword evidence="1" id="KW-0677">Repeat</keyword>
<dbReference type="STRING" id="130081.M2X6Z6"/>
<sequence length="681" mass="77574">MLSRFFWQAFQTTGRAYFRNYKYSSHPCYSPGELAISKVSRCSFAVSTKVVNDTGPVDRRHETEARQKLETILKGVVERRIKPKEAVTSILSEALWKLPRSLRFQFFRETVHVLYQNDLYFTLFQFYDRFIYHFTAEHELREELDSDTLAILISAFSKNNLIERGLFLVGMPSQTESKSLNLFQEDGTFLSNPALVELYCERLYQLLLSQKLSIRVVNELVKGVAVQRSSYEAFLIMKAVLKLANTSNNTEIVPNMDTYISVLSASSAEGFEKASLALMRDALETFPKGKRQIYSTIVGGFIRAKLAWESLAVFRQAESEGIQIELNFYADLLQLFAQLNEMDAVEHIWTALMSVSDAQNYQNTLTIGACECVLICAARWGKQNLAEQVFAALVDRNKSHTNFTPSSQAFYCLIEARASGGDIPGSFSGLQAMCEVGYEPRLANFTKFIRICGRNSRTLDFAYHHIRNLSQQNHIFIEQVNILLASCGLLGDLNRALSAYREFVEGLGTVPNEDTFHALIRGCINTSRHDVFQVIEEERAKYGIQLNGDTCLLLIRAYVRCNQLKDAIDTMRLALAKGLVLPLEAYQLIGRKAVLQGDESMFGEMLELMKKYKIPIYNSFLKDIRTPFGLPEIREEMTSNEARVGLRLDTSTYGEEEKEQVDDLPDVSSFYEEQENEKKDY</sequence>